<gene>
    <name evidence="2" type="ORF">VICG_01015</name>
</gene>
<dbReference type="InParanoid" id="L2GM76"/>
<reference evidence="3" key="1">
    <citation type="submission" date="2011-05" db="EMBL/GenBank/DDBJ databases">
        <title>The genome sequence of Vittaforma corneae strain ATCC 50505.</title>
        <authorList>
            <consortium name="The Broad Institute Genome Sequencing Platform"/>
            <person name="Cuomo C."/>
            <person name="Didier E."/>
            <person name="Bowers L."/>
            <person name="Young S.K."/>
            <person name="Zeng Q."/>
            <person name="Gargeya S."/>
            <person name="Fitzgerald M."/>
            <person name="Haas B."/>
            <person name="Abouelleil A."/>
            <person name="Alvarado L."/>
            <person name="Arachchi H.M."/>
            <person name="Berlin A."/>
            <person name="Chapman S.B."/>
            <person name="Gearin G."/>
            <person name="Goldberg J."/>
            <person name="Griggs A."/>
            <person name="Gujja S."/>
            <person name="Hansen M."/>
            <person name="Heiman D."/>
            <person name="Howarth C."/>
            <person name="Larimer J."/>
            <person name="Lui A."/>
            <person name="MacDonald P.J.P."/>
            <person name="McCowen C."/>
            <person name="Montmayeur A."/>
            <person name="Murphy C."/>
            <person name="Neiman D."/>
            <person name="Pearson M."/>
            <person name="Priest M."/>
            <person name="Roberts A."/>
            <person name="Saif S."/>
            <person name="Shea T."/>
            <person name="Sisk P."/>
            <person name="Stolte C."/>
            <person name="Sykes S."/>
            <person name="Wortman J."/>
            <person name="Nusbaum C."/>
            <person name="Birren B."/>
        </authorList>
    </citation>
    <scope>NUCLEOTIDE SEQUENCE [LARGE SCALE GENOMIC DNA]</scope>
    <source>
        <strain evidence="3">ATCC 50505</strain>
    </source>
</reference>
<dbReference type="InterPro" id="IPR001054">
    <property type="entry name" value="A/G_cyclase"/>
</dbReference>
<evidence type="ECO:0000259" key="1">
    <source>
        <dbReference type="PROSITE" id="PS50125"/>
    </source>
</evidence>
<evidence type="ECO:0000313" key="3">
    <source>
        <dbReference type="Proteomes" id="UP000011082"/>
    </source>
</evidence>
<sequence length="224" mass="26359">MPCHAVKFARQKIFVVVEEKACDIFHIFCTLPLFFSSSNHYTLKYLKIFHQKNKFKRGYFYALSNVMLKKTRFRTTSFMHLIIRVVYRQFYYIVSSIIFVLRINNANEQKIRTQPQSDLKLMSAKVDLNEEKECLKNTDESVPFSLKSPVIVLTDIIDNTRLFNEQPLKMRQCIVAHYKMIFSLLKRYGGHMVANEGDSFHLAFQHFENAIKFCKDLFAGITAK</sequence>
<dbReference type="PROSITE" id="PS50125">
    <property type="entry name" value="GUANYLATE_CYCLASE_2"/>
    <property type="match status" value="1"/>
</dbReference>
<proteinExistence type="predicted"/>
<dbReference type="SUPFAM" id="SSF55073">
    <property type="entry name" value="Nucleotide cyclase"/>
    <property type="match status" value="1"/>
</dbReference>
<organism evidence="2 3">
    <name type="scientific">Vittaforma corneae (strain ATCC 50505)</name>
    <name type="common">Microsporidian parasite</name>
    <name type="synonym">Nosema corneum</name>
    <dbReference type="NCBI Taxonomy" id="993615"/>
    <lineage>
        <taxon>Eukaryota</taxon>
        <taxon>Fungi</taxon>
        <taxon>Fungi incertae sedis</taxon>
        <taxon>Microsporidia</taxon>
        <taxon>Nosematidae</taxon>
        <taxon>Vittaforma</taxon>
    </lineage>
</organism>
<dbReference type="HOGENOM" id="CLU_1235873_0_0_1"/>
<keyword evidence="3" id="KW-1185">Reference proteome</keyword>
<dbReference type="InterPro" id="IPR029787">
    <property type="entry name" value="Nucleotide_cyclase"/>
</dbReference>
<dbReference type="GeneID" id="19881727"/>
<dbReference type="EMBL" id="JH370136">
    <property type="protein sequence ID" value="ELA41998.1"/>
    <property type="molecule type" value="Genomic_DNA"/>
</dbReference>
<protein>
    <recommendedName>
        <fullName evidence="1">Guanylate cyclase domain-containing protein</fullName>
    </recommendedName>
</protein>
<accession>L2GM76</accession>
<dbReference type="GO" id="GO:0035556">
    <property type="term" value="P:intracellular signal transduction"/>
    <property type="evidence" value="ECO:0007669"/>
    <property type="project" value="InterPro"/>
</dbReference>
<name>L2GM76_VITCO</name>
<dbReference type="Proteomes" id="UP000011082">
    <property type="component" value="Unassembled WGS sequence"/>
</dbReference>
<evidence type="ECO:0000313" key="2">
    <source>
        <dbReference type="EMBL" id="ELA41998.1"/>
    </source>
</evidence>
<dbReference type="STRING" id="993615.L2GM76"/>
<dbReference type="RefSeq" id="XP_007604462.1">
    <property type="nucleotide sequence ID" value="XM_007604400.1"/>
</dbReference>
<dbReference type="OrthoDB" id="2191719at2759"/>
<feature type="domain" description="Guanylate cyclase" evidence="1">
    <location>
        <begin position="150"/>
        <end position="203"/>
    </location>
</feature>
<dbReference type="VEuPathDB" id="MicrosporidiaDB:VICG_01015"/>
<dbReference type="Gene3D" id="3.30.70.1230">
    <property type="entry name" value="Nucleotide cyclase"/>
    <property type="match status" value="1"/>
</dbReference>
<dbReference type="GO" id="GO:0009190">
    <property type="term" value="P:cyclic nucleotide biosynthetic process"/>
    <property type="evidence" value="ECO:0007669"/>
    <property type="project" value="InterPro"/>
</dbReference>
<dbReference type="AlphaFoldDB" id="L2GM76"/>